<evidence type="ECO:0000313" key="5">
    <source>
        <dbReference type="Proteomes" id="UP000601435"/>
    </source>
</evidence>
<feature type="compositionally biased region" description="Basic and acidic residues" evidence="2">
    <location>
        <begin position="304"/>
        <end position="313"/>
    </location>
</feature>
<dbReference type="SUPFAM" id="SSF53098">
    <property type="entry name" value="Ribonuclease H-like"/>
    <property type="match status" value="1"/>
</dbReference>
<feature type="non-terminal residue" evidence="4">
    <location>
        <position position="1"/>
    </location>
</feature>
<feature type="region of interest" description="Disordered" evidence="2">
    <location>
        <begin position="46"/>
        <end position="124"/>
    </location>
</feature>
<feature type="region of interest" description="Disordered" evidence="2">
    <location>
        <begin position="991"/>
        <end position="1015"/>
    </location>
</feature>
<feature type="compositionally biased region" description="Acidic residues" evidence="2">
    <location>
        <begin position="329"/>
        <end position="338"/>
    </location>
</feature>
<feature type="compositionally biased region" description="Basic and acidic residues" evidence="2">
    <location>
        <begin position="87"/>
        <end position="100"/>
    </location>
</feature>
<dbReference type="InterPro" id="IPR001584">
    <property type="entry name" value="Integrase_cat-core"/>
</dbReference>
<keyword evidence="5" id="KW-1185">Reference proteome</keyword>
<proteinExistence type="predicted"/>
<dbReference type="Proteomes" id="UP000601435">
    <property type="component" value="Unassembled WGS sequence"/>
</dbReference>
<gene>
    <name evidence="4" type="primary">RE2</name>
    <name evidence="4" type="ORF">SNEC2469_LOCUS11643</name>
</gene>
<feature type="coiled-coil region" evidence="1">
    <location>
        <begin position="932"/>
        <end position="966"/>
    </location>
</feature>
<dbReference type="PANTHER" id="PTHR37984">
    <property type="entry name" value="PROTEIN CBG26694"/>
    <property type="match status" value="1"/>
</dbReference>
<dbReference type="InterPro" id="IPR050951">
    <property type="entry name" value="Retrovirus_Pol_polyprotein"/>
</dbReference>
<feature type="region of interest" description="Disordered" evidence="2">
    <location>
        <begin position="1676"/>
        <end position="1696"/>
    </location>
</feature>
<reference evidence="4" key="1">
    <citation type="submission" date="2021-02" db="EMBL/GenBank/DDBJ databases">
        <authorList>
            <person name="Dougan E. K."/>
            <person name="Rhodes N."/>
            <person name="Thang M."/>
            <person name="Chan C."/>
        </authorList>
    </citation>
    <scope>NUCLEOTIDE SEQUENCE</scope>
</reference>
<feature type="region of interest" description="Disordered" evidence="2">
    <location>
        <begin position="862"/>
        <end position="932"/>
    </location>
</feature>
<dbReference type="InterPro" id="IPR036397">
    <property type="entry name" value="RNaseH_sf"/>
</dbReference>
<dbReference type="Gene3D" id="3.30.420.10">
    <property type="entry name" value="Ribonuclease H-like superfamily/Ribonuclease H"/>
    <property type="match status" value="1"/>
</dbReference>
<evidence type="ECO:0000313" key="4">
    <source>
        <dbReference type="EMBL" id="CAE7424488.1"/>
    </source>
</evidence>
<evidence type="ECO:0000256" key="1">
    <source>
        <dbReference type="SAM" id="Coils"/>
    </source>
</evidence>
<feature type="region of interest" description="Disordered" evidence="2">
    <location>
        <begin position="304"/>
        <end position="338"/>
    </location>
</feature>
<feature type="region of interest" description="Disordered" evidence="2">
    <location>
        <begin position="1638"/>
        <end position="1662"/>
    </location>
</feature>
<evidence type="ECO:0000259" key="3">
    <source>
        <dbReference type="PROSITE" id="PS50994"/>
    </source>
</evidence>
<dbReference type="OrthoDB" id="442510at2759"/>
<dbReference type="GO" id="GO:0015074">
    <property type="term" value="P:DNA integration"/>
    <property type="evidence" value="ECO:0007669"/>
    <property type="project" value="InterPro"/>
</dbReference>
<protein>
    <submittedName>
        <fullName evidence="4">RE2 protein</fullName>
    </submittedName>
</protein>
<name>A0A812R6F9_9DINO</name>
<keyword evidence="1" id="KW-0175">Coiled coil</keyword>
<dbReference type="GO" id="GO:0003676">
    <property type="term" value="F:nucleic acid binding"/>
    <property type="evidence" value="ECO:0007669"/>
    <property type="project" value="InterPro"/>
</dbReference>
<dbReference type="InterPro" id="IPR012337">
    <property type="entry name" value="RNaseH-like_sf"/>
</dbReference>
<dbReference type="EMBL" id="CAJNJA010018498">
    <property type="protein sequence ID" value="CAE7424488.1"/>
    <property type="molecule type" value="Genomic_DNA"/>
</dbReference>
<feature type="compositionally biased region" description="Low complexity" evidence="2">
    <location>
        <begin position="891"/>
        <end position="906"/>
    </location>
</feature>
<dbReference type="PANTHER" id="PTHR37984:SF5">
    <property type="entry name" value="PROTEIN NYNRIN-LIKE"/>
    <property type="match status" value="1"/>
</dbReference>
<dbReference type="Pfam" id="PF07727">
    <property type="entry name" value="RVT_2"/>
    <property type="match status" value="1"/>
</dbReference>
<organism evidence="4 5">
    <name type="scientific">Symbiodinium necroappetens</name>
    <dbReference type="NCBI Taxonomy" id="1628268"/>
    <lineage>
        <taxon>Eukaryota</taxon>
        <taxon>Sar</taxon>
        <taxon>Alveolata</taxon>
        <taxon>Dinophyceae</taxon>
        <taxon>Suessiales</taxon>
        <taxon>Symbiodiniaceae</taxon>
        <taxon>Symbiodinium</taxon>
    </lineage>
</organism>
<comment type="caution">
    <text evidence="4">The sequence shown here is derived from an EMBL/GenBank/DDBJ whole genome shotgun (WGS) entry which is preliminary data.</text>
</comment>
<dbReference type="PROSITE" id="PS50994">
    <property type="entry name" value="INTEGRASE"/>
    <property type="match status" value="1"/>
</dbReference>
<sequence length="2273" mass="255669">REQGAPEGDREELPWWAQCAAQWAQQGWSEEEIWEFLLDRAEDRESEDWWPDGDERCSQDSAAQGKWSRYSQGRGDHGWGKASWWQRGHEQSRGRWLEATKEEEDPSSGMFELGSGAGEHSDKPTEKIPVPSFAGHAGEEGEIGSAARSYLRKVEAWERVTRLPEHHRGVALYSALKERAWVEAEALDLDRLSSTSGVAYFKAWIRERFMDIEVTQVGRIMSQFFRVLRRGSDQSVRSFTGDFDRMVARLTEVQVTLPENVLAWMFIDKLRLDEAGEISLLASVRNEYKLKVLQEAALIHDRSSRKPWEESKAARHKAKGVHLTGNDPSDSESDFDLEAGEGEDDGACVVSEETAQELHDTCLAHLNAKSKYREAVKGRGFSDEQARAKAAARLKLAKERSFCSACKKKGHWHKDPECPLNKTPKTANFTQVHGVFVVEVLAATKDRDQGPLAIIDTGCASSVAGYPWFERYMAEAEARGVEYVFEDDSESFKFGASRVYRADFAAWLPVCLGGSWVAIRVSVVACDVPFLVGRPAMKKLGARIDLGKESVDLCSLRATGVPLVQAQGKHPAVAVFPEGHGKAPRLPWHIVKHEGREPGIWHSDLDTGARAYMASCSATPDREGEAKLERIFYAKRLPPAIEDMLAHSTLNVETFLGWWMGCKIQRDFWVERDATLIRVHVVPRKYPFSPEGWQTEQSELKEQLLRALGKEVVEERIPCRALWSMNKSALVSELAEYEVVAHPDWNINEVREMVKEQRVARASGEGQVPKGLAKMTMQQLLEEARKCGLVLPEKPTKGVLTKMIRDSKAAPNDTVLAFGRYRGWAYNQVPVQYLDWALNEWQTSANCSDDLARLARWWDEKKGTKTGKQKAPGLPADDPEKTASVPPPPVAAASSPARASSSRNPNEWIEVYPETPANRTPSPRRRRDPMTKENIQHELNELKARMEALQELAAKMEDDEKAKKAREASGPVKENLKKQAKRLKRVLETSHSVYKKARQDTAAEARGPGTGTSGEQEQFTLYLIGVPPSYKDLAAEVGVQTIADHRANDDGQLAGWDPDAAALAGPSLMWAELPLEPWAPSKGKNYKQRKEKMKNDRRLLNQVLEALENQAACEKGAVFAHPATSTIWEAPSVKKWENLWQHQVAFYVDQEKGTKMRAILSGSFAAARAEEGNTPREEFFLKVLEGAKKRGSKEHHEAWAVEAKQPNFEDEPGDEPELREGALRKLHQNLGHPPNSELVQDMPRMCYRPYSARLSKPVPALDFNEVLGLDLIFRKDSLHQSHVALSMVDYASTYQVVVPVKDRTAKTLAETVRDHWVSWAGPPHTFALDLDSGFKSVFDEMCYEFGSFMSHAAGTAHWQHGLVERHNGAWKSIWERTVDSAMIVEQEVAWAVAEVSNAKNQLRNKDGYSPRQWVFGANPRMPGDVFDDQHNLAAMRHYTVDARMQRQNAIRQAARIAFMKVQTDQAMQRALLHRSRVKKTHYEPGDLVFIFRQKRPEKDKKAVKMWVGPCTVIGNEGQNLWVSKGGRCLLCAPEHLRPAEAEEISELLRVRAAMDDVQAIIDEDKDLRAAFAPEDEELIPDGNKDGPGDHHDIAEELLSGEGEAFQEKFVEMENMDWDDGAERRRRCLDDLPHCPVARGRAKKARTSQTAEEANDEGMNETEPVEREVFFGKVASTQASREKQMESEIPWSSIDPGDRPAFEAAEAKQWNEHLKFEAVRVLSKEETERVYAEIPPERILTSRFAYKDKARSQRALNPELPVKAKARLCVGGHRDPDLGTRPLSVDAPTASKDSLMLGMQCAVSLRWSASIGDVQAAFLNGVAAPRGLYFKQPPRGLPGVEEGVLVEIIKGVFGLATSPRLWFEKLVQDIGRARVELEGETLHFEQNDIDPCVFHFVDKQGNTRGLLETHVDDLLVLTEEKLKKATQATLSQVFPISEWEDDAFKYVGSNYKKDGEGYQITQEDYVEERLKYIDIPKGSNQDPVNERLFHDNRTAIGCLSWLAKESRPDLACAANFAQARQGSPTMVDVKDTNRAIKQAKDYKEHGIKIRPIPLNEMCLVVYHDAAWGNSEPDDDAVEHLVGHRVGSQIGYLVLAVHNNGIGSKPSEMSTLAWKSHSCKRVCRSTFAGETMACCEGVECAIHLRGRLLSLTKRRLVKEPEAAALMPIHAVTDCKSLFDFVHRCGTPKPTADKRLIIDLASLKQIFLNEAKGWWKRERGEDVPAVDDPLLIPFHWVPSGHQLSDIMTKQMRPEAWWAAVTCDFFLAVSRQHKREV</sequence>
<evidence type="ECO:0000256" key="2">
    <source>
        <dbReference type="SAM" id="MobiDB-lite"/>
    </source>
</evidence>
<feature type="domain" description="Integrase catalytic" evidence="3">
    <location>
        <begin position="1255"/>
        <end position="1418"/>
    </location>
</feature>
<dbReference type="InterPro" id="IPR013103">
    <property type="entry name" value="RVT_2"/>
</dbReference>
<accession>A0A812R6F9</accession>